<name>A0A3N4M3H9_9PEZI</name>
<sequence>MAGSSTSSGFDQEVHQLLALSGTEAPTTQPGRSSLVQQPSSLVSSAARLEDEFQLSLRSGASTLEAPSPPTDMLYRPFLAHLLQAHGGPSQTVSSHYFDLSIADFCNANVDSIKDVPEILRNAEAQGEVADEGLANADQQRARYLGGVGVKYQFVPPAGKCGSCRRNSSWPSIDSGVGTQGQTPLALESGPVNPPTGEWSTATYYSYPVPGLEAADIQQHVLRLSNHPCFEHPIAGCHNWRYRSLADCRGSLVTLTGWIPPTSCKVYRETLAEELYVTMLLCEEGQVLDADDTRVFNSWKDQRRTGPEAYRKVAWRVVAKIHKFHMFAEEVMGMKFAARVDAVKELCRLAKGTCNYMSKDGQMKNIIREPVAKIKTFTYNQASNKRKKERESDHVNLFEDKHGQKPPWKAAKRKQASVKPRARKGAEPTPEVTRAPTPEHRREATGNVEEPTQGPETESAARAATTKRKRTTKAEQDNNEGPAPKSRENPAVRTINQRKLAPAPASWVPEMQLAPSRNGSLANNANGVQRPIDKPSPPHFYQSSNCLTSLPPPPLPSYSFQTLSIGQDPIGPGHGYVSSSHAQQHATQDQLFFQAPRATSHHQQLPFVQTSTPTSTHFSLQDFPPPDAPFGQHQFTSPFAQAQQQSYVGMNTNNISTCNSHYNAVPQYFNHDPPTSTSGISLSPEAPQIISNADHGISHFTAVSDFAMDNNFNGNGMSDEEFLESFGMFNPHV</sequence>
<dbReference type="OrthoDB" id="5340269at2759"/>
<keyword evidence="3" id="KW-1185">Reference proteome</keyword>
<evidence type="ECO:0000313" key="3">
    <source>
        <dbReference type="Proteomes" id="UP000267821"/>
    </source>
</evidence>
<organism evidence="2 3">
    <name type="scientific">Terfezia boudieri ATCC MYA-4762</name>
    <dbReference type="NCBI Taxonomy" id="1051890"/>
    <lineage>
        <taxon>Eukaryota</taxon>
        <taxon>Fungi</taxon>
        <taxon>Dikarya</taxon>
        <taxon>Ascomycota</taxon>
        <taxon>Pezizomycotina</taxon>
        <taxon>Pezizomycetes</taxon>
        <taxon>Pezizales</taxon>
        <taxon>Pezizaceae</taxon>
        <taxon>Terfezia</taxon>
    </lineage>
</organism>
<proteinExistence type="predicted"/>
<protein>
    <submittedName>
        <fullName evidence="2">Uncharacterized protein</fullName>
    </submittedName>
</protein>
<dbReference type="EMBL" id="ML121527">
    <property type="protein sequence ID" value="RPB29704.1"/>
    <property type="molecule type" value="Genomic_DNA"/>
</dbReference>
<feature type="compositionally biased region" description="Basic and acidic residues" evidence="1">
    <location>
        <begin position="389"/>
        <end position="403"/>
    </location>
</feature>
<feature type="compositionally biased region" description="Basic residues" evidence="1">
    <location>
        <begin position="410"/>
        <end position="423"/>
    </location>
</feature>
<dbReference type="Proteomes" id="UP000267821">
    <property type="component" value="Unassembled WGS sequence"/>
</dbReference>
<accession>A0A3N4M3H9</accession>
<dbReference type="AlphaFoldDB" id="A0A3N4M3H9"/>
<evidence type="ECO:0000256" key="1">
    <source>
        <dbReference type="SAM" id="MobiDB-lite"/>
    </source>
</evidence>
<feature type="region of interest" description="Disordered" evidence="1">
    <location>
        <begin position="381"/>
        <end position="492"/>
    </location>
</feature>
<gene>
    <name evidence="2" type="ORF">L211DRAFT_864285</name>
</gene>
<evidence type="ECO:0000313" key="2">
    <source>
        <dbReference type="EMBL" id="RPB29704.1"/>
    </source>
</evidence>
<reference evidence="2 3" key="1">
    <citation type="journal article" date="2018" name="Nat. Ecol. Evol.">
        <title>Pezizomycetes genomes reveal the molecular basis of ectomycorrhizal truffle lifestyle.</title>
        <authorList>
            <person name="Murat C."/>
            <person name="Payen T."/>
            <person name="Noel B."/>
            <person name="Kuo A."/>
            <person name="Morin E."/>
            <person name="Chen J."/>
            <person name="Kohler A."/>
            <person name="Krizsan K."/>
            <person name="Balestrini R."/>
            <person name="Da Silva C."/>
            <person name="Montanini B."/>
            <person name="Hainaut M."/>
            <person name="Levati E."/>
            <person name="Barry K.W."/>
            <person name="Belfiori B."/>
            <person name="Cichocki N."/>
            <person name="Clum A."/>
            <person name="Dockter R.B."/>
            <person name="Fauchery L."/>
            <person name="Guy J."/>
            <person name="Iotti M."/>
            <person name="Le Tacon F."/>
            <person name="Lindquist E.A."/>
            <person name="Lipzen A."/>
            <person name="Malagnac F."/>
            <person name="Mello A."/>
            <person name="Molinier V."/>
            <person name="Miyauchi S."/>
            <person name="Poulain J."/>
            <person name="Riccioni C."/>
            <person name="Rubini A."/>
            <person name="Sitrit Y."/>
            <person name="Splivallo R."/>
            <person name="Traeger S."/>
            <person name="Wang M."/>
            <person name="Zifcakova L."/>
            <person name="Wipf D."/>
            <person name="Zambonelli A."/>
            <person name="Paolocci F."/>
            <person name="Nowrousian M."/>
            <person name="Ottonello S."/>
            <person name="Baldrian P."/>
            <person name="Spatafora J.W."/>
            <person name="Henrissat B."/>
            <person name="Nagy L.G."/>
            <person name="Aury J.M."/>
            <person name="Wincker P."/>
            <person name="Grigoriev I.V."/>
            <person name="Bonfante P."/>
            <person name="Martin F.M."/>
        </authorList>
    </citation>
    <scope>NUCLEOTIDE SEQUENCE [LARGE SCALE GENOMIC DNA]</scope>
    <source>
        <strain evidence="2 3">ATCC MYA-4762</strain>
    </source>
</reference>
<dbReference type="InParanoid" id="A0A3N4M3H9"/>